<proteinExistence type="predicted"/>
<comment type="caution">
    <text evidence="2">The sequence shown here is derived from an EMBL/GenBank/DDBJ whole genome shotgun (WGS) entry which is preliminary data.</text>
</comment>
<name>A0ABD2C3R2_VESMC</name>
<dbReference type="AlphaFoldDB" id="A0ABD2C3R2"/>
<dbReference type="EMBL" id="JAYRBN010000061">
    <property type="protein sequence ID" value="KAL2739677.1"/>
    <property type="molecule type" value="Genomic_DNA"/>
</dbReference>
<feature type="non-terminal residue" evidence="2">
    <location>
        <position position="1"/>
    </location>
</feature>
<feature type="compositionally biased region" description="Basic and acidic residues" evidence="1">
    <location>
        <begin position="31"/>
        <end position="41"/>
    </location>
</feature>
<feature type="compositionally biased region" description="Basic residues" evidence="1">
    <location>
        <begin position="42"/>
        <end position="52"/>
    </location>
</feature>
<feature type="compositionally biased region" description="Basic and acidic residues" evidence="1">
    <location>
        <begin position="53"/>
        <end position="63"/>
    </location>
</feature>
<gene>
    <name evidence="2" type="ORF">V1477_011066</name>
</gene>
<evidence type="ECO:0000313" key="2">
    <source>
        <dbReference type="EMBL" id="KAL2739677.1"/>
    </source>
</evidence>
<evidence type="ECO:0000313" key="3">
    <source>
        <dbReference type="Proteomes" id="UP001607303"/>
    </source>
</evidence>
<protein>
    <submittedName>
        <fullName evidence="2">Uncharacterized protein</fullName>
    </submittedName>
</protein>
<organism evidence="2 3">
    <name type="scientific">Vespula maculifrons</name>
    <name type="common">Eastern yellow jacket</name>
    <name type="synonym">Wasp</name>
    <dbReference type="NCBI Taxonomy" id="7453"/>
    <lineage>
        <taxon>Eukaryota</taxon>
        <taxon>Metazoa</taxon>
        <taxon>Ecdysozoa</taxon>
        <taxon>Arthropoda</taxon>
        <taxon>Hexapoda</taxon>
        <taxon>Insecta</taxon>
        <taxon>Pterygota</taxon>
        <taxon>Neoptera</taxon>
        <taxon>Endopterygota</taxon>
        <taxon>Hymenoptera</taxon>
        <taxon>Apocrita</taxon>
        <taxon>Aculeata</taxon>
        <taxon>Vespoidea</taxon>
        <taxon>Vespidae</taxon>
        <taxon>Vespinae</taxon>
        <taxon>Vespula</taxon>
    </lineage>
</organism>
<feature type="region of interest" description="Disordered" evidence="1">
    <location>
        <begin position="31"/>
        <end position="82"/>
    </location>
</feature>
<keyword evidence="3" id="KW-1185">Reference proteome</keyword>
<dbReference type="Proteomes" id="UP001607303">
    <property type="component" value="Unassembled WGS sequence"/>
</dbReference>
<reference evidence="2 3" key="1">
    <citation type="journal article" date="2024" name="Ann. Entomol. Soc. Am.">
        <title>Genomic analyses of the southern and eastern yellowjacket wasps (Hymenoptera: Vespidae) reveal evolutionary signatures of social life.</title>
        <authorList>
            <person name="Catto M.A."/>
            <person name="Caine P.B."/>
            <person name="Orr S.E."/>
            <person name="Hunt B.G."/>
            <person name="Goodisman M.A.D."/>
        </authorList>
    </citation>
    <scope>NUCLEOTIDE SEQUENCE [LARGE SCALE GENOMIC DNA]</scope>
    <source>
        <strain evidence="2">232</strain>
        <tissue evidence="2">Head and thorax</tissue>
    </source>
</reference>
<feature type="non-terminal residue" evidence="2">
    <location>
        <position position="108"/>
    </location>
</feature>
<sequence length="108" mass="12861">YTGKEKRINRTKILSYFLNLVSRGEESVRFVRGKRDREEGKKKRKKRKKKGRIGGEERRRVEEVKEDEEERGRRRHRLEDGPRYSGCSCRLLTECLQAGAGKEGFRFE</sequence>
<evidence type="ECO:0000256" key="1">
    <source>
        <dbReference type="SAM" id="MobiDB-lite"/>
    </source>
</evidence>
<accession>A0ABD2C3R2</accession>